<dbReference type="Gene3D" id="3.10.580.10">
    <property type="entry name" value="CBS-domain"/>
    <property type="match status" value="2"/>
</dbReference>
<dbReference type="OrthoDB" id="449052at2759"/>
<comment type="similarity">
    <text evidence="1">Belongs to the 5'-AMP-activated protein kinase gamma subunit family.</text>
</comment>
<dbReference type="EMBL" id="GL833126">
    <property type="protein sequence ID" value="EGB08890.1"/>
    <property type="molecule type" value="Genomic_DNA"/>
</dbReference>
<evidence type="ECO:0000259" key="5">
    <source>
        <dbReference type="PROSITE" id="PS51371"/>
    </source>
</evidence>
<dbReference type="SUPFAM" id="SSF54631">
    <property type="entry name" value="CBS-domain pair"/>
    <property type="match status" value="2"/>
</dbReference>
<name>F0Y712_AURAN</name>
<keyword evidence="3 4" id="KW-0129">CBS domain</keyword>
<reference evidence="6 7" key="1">
    <citation type="journal article" date="2011" name="Proc. Natl. Acad. Sci. U.S.A.">
        <title>Niche of harmful alga Aureococcus anophagefferens revealed through ecogenomics.</title>
        <authorList>
            <person name="Gobler C.J."/>
            <person name="Berry D.L."/>
            <person name="Dyhrman S.T."/>
            <person name="Wilhelm S.W."/>
            <person name="Salamov A."/>
            <person name="Lobanov A.V."/>
            <person name="Zhang Y."/>
            <person name="Collier J.L."/>
            <person name="Wurch L.L."/>
            <person name="Kustka A.B."/>
            <person name="Dill B.D."/>
            <person name="Shah M."/>
            <person name="VerBerkmoes N.C."/>
            <person name="Kuo A."/>
            <person name="Terry A."/>
            <person name="Pangilinan J."/>
            <person name="Lindquist E.A."/>
            <person name="Lucas S."/>
            <person name="Paulsen I.T."/>
            <person name="Hattenrath-Lehmann T.K."/>
            <person name="Talmage S.C."/>
            <person name="Walker E.A."/>
            <person name="Koch F."/>
            <person name="Burson A.M."/>
            <person name="Marcoval M.A."/>
            <person name="Tang Y.Z."/>
            <person name="Lecleir G.R."/>
            <person name="Coyne K.J."/>
            <person name="Berg G.M."/>
            <person name="Bertrand E.M."/>
            <person name="Saito M.A."/>
            <person name="Gladyshev V.N."/>
            <person name="Grigoriev I.V."/>
        </authorList>
    </citation>
    <scope>NUCLEOTIDE SEQUENCE [LARGE SCALE GENOMIC DNA]</scope>
    <source>
        <strain evidence="7">CCMP 1984</strain>
    </source>
</reference>
<accession>F0Y712</accession>
<dbReference type="KEGG" id="aaf:AURANDRAFT_53368"/>
<dbReference type="OMA" id="TASIHPF"/>
<feature type="domain" description="CBS" evidence="5">
    <location>
        <begin position="287"/>
        <end position="339"/>
    </location>
</feature>
<dbReference type="RefSeq" id="XP_009036027.1">
    <property type="nucleotide sequence ID" value="XM_009037779.1"/>
</dbReference>
<evidence type="ECO:0000256" key="1">
    <source>
        <dbReference type="ARBA" id="ARBA00006750"/>
    </source>
</evidence>
<dbReference type="InterPro" id="IPR050511">
    <property type="entry name" value="AMPK_gamma/SDS23_families"/>
</dbReference>
<dbReference type="eggNOG" id="KOG1764">
    <property type="taxonomic scope" value="Eukaryota"/>
</dbReference>
<feature type="domain" description="CBS" evidence="5">
    <location>
        <begin position="210"/>
        <end position="269"/>
    </location>
</feature>
<dbReference type="InterPro" id="IPR046342">
    <property type="entry name" value="CBS_dom_sf"/>
</dbReference>
<organism evidence="7">
    <name type="scientific">Aureococcus anophagefferens</name>
    <name type="common">Harmful bloom alga</name>
    <dbReference type="NCBI Taxonomy" id="44056"/>
    <lineage>
        <taxon>Eukaryota</taxon>
        <taxon>Sar</taxon>
        <taxon>Stramenopiles</taxon>
        <taxon>Ochrophyta</taxon>
        <taxon>Pelagophyceae</taxon>
        <taxon>Pelagomonadales</taxon>
        <taxon>Pelagomonadaceae</taxon>
        <taxon>Aureococcus</taxon>
    </lineage>
</organism>
<dbReference type="Pfam" id="PF00571">
    <property type="entry name" value="CBS"/>
    <property type="match status" value="2"/>
</dbReference>
<sequence>MINEGEVLKVAGRDAITSFLRSRSVFELVRTSGKVVVFETNIPIQLAFYALLEHESAAAPLWDSSRREFIGLMTITDFVDILRHYHDEHGKTGAAIEVLASRSIAQVLEDANAGVHFKHAKEARSDGLGPLLSCGATGDYGGLIAVDADGSLYDACDAMRLNRRRFLPIVAPKDCGILAVVTHVEILEYFVATFREERRLFDQPIIELGIGTFDDVAYVSNTTPLRDVLELLCMRDISSVPVVDETGRVAALYGHADITFLATATDADSVVVNLSSSVADILQQRRTDEPLHTCSQHATLQSVFELFADVKFRRLVCLDDDCRPVGVISARDLLRYFLC</sequence>
<evidence type="ECO:0000256" key="2">
    <source>
        <dbReference type="ARBA" id="ARBA00022737"/>
    </source>
</evidence>
<dbReference type="Proteomes" id="UP000002729">
    <property type="component" value="Unassembled WGS sequence"/>
</dbReference>
<feature type="domain" description="CBS" evidence="5">
    <location>
        <begin position="30"/>
        <end position="88"/>
    </location>
</feature>
<dbReference type="InterPro" id="IPR000644">
    <property type="entry name" value="CBS_dom"/>
</dbReference>
<gene>
    <name evidence="6" type="ORF">AURANDRAFT_53368</name>
</gene>
<dbReference type="PANTHER" id="PTHR13780:SF35">
    <property type="entry name" value="LD22662P"/>
    <property type="match status" value="1"/>
</dbReference>
<evidence type="ECO:0000256" key="3">
    <source>
        <dbReference type="ARBA" id="ARBA00023122"/>
    </source>
</evidence>
<keyword evidence="2" id="KW-0677">Repeat</keyword>
<dbReference type="PROSITE" id="PS51371">
    <property type="entry name" value="CBS"/>
    <property type="match status" value="3"/>
</dbReference>
<protein>
    <recommendedName>
        <fullName evidence="5">CBS domain-containing protein</fullName>
    </recommendedName>
</protein>
<evidence type="ECO:0000313" key="7">
    <source>
        <dbReference type="Proteomes" id="UP000002729"/>
    </source>
</evidence>
<dbReference type="InParanoid" id="F0Y712"/>
<evidence type="ECO:0000256" key="4">
    <source>
        <dbReference type="PROSITE-ProRule" id="PRU00703"/>
    </source>
</evidence>
<dbReference type="PANTHER" id="PTHR13780">
    <property type="entry name" value="AMP-ACTIVATED PROTEIN KINASE, GAMMA REGULATORY SUBUNIT"/>
    <property type="match status" value="1"/>
</dbReference>
<evidence type="ECO:0000313" key="6">
    <source>
        <dbReference type="EMBL" id="EGB08890.1"/>
    </source>
</evidence>
<dbReference type="SMART" id="SM00116">
    <property type="entry name" value="CBS"/>
    <property type="match status" value="4"/>
</dbReference>
<keyword evidence="7" id="KW-1185">Reference proteome</keyword>
<dbReference type="AlphaFoldDB" id="F0Y712"/>
<dbReference type="GeneID" id="20222294"/>
<proteinExistence type="inferred from homology"/>